<dbReference type="InterPro" id="IPR043930">
    <property type="entry name" value="DUF5754"/>
</dbReference>
<sequence length="135" mass="16312">MRYNIMRVVLSPSLSPAHKYRVILPNKRSINFGHVGVEDYTDHRDSQRMRTHLIEKGAIVPEKLQLETDIHEIHRGMLMIDHSTHEDWDDWYSTEYWERWMLWSYPNIDHAKLWMAMRKGILFMPVAEDLWYNGD</sequence>
<dbReference type="Pfam" id="PF19058">
    <property type="entry name" value="DUF5754"/>
    <property type="match status" value="1"/>
</dbReference>
<organism evidence="1">
    <name type="scientific">Ostreococcus mediterraneus virus 2</name>
    <dbReference type="NCBI Taxonomy" id="2726183"/>
    <lineage>
        <taxon>Viruses</taxon>
        <taxon>Varidnaviria</taxon>
        <taxon>Bamfordvirae</taxon>
        <taxon>Nucleocytoviricota</taxon>
        <taxon>Megaviricetes</taxon>
        <taxon>Algavirales</taxon>
        <taxon>Phycodnaviridae</taxon>
        <taxon>Prasinovirus</taxon>
    </lineage>
</organism>
<dbReference type="EMBL" id="MN688676">
    <property type="protein sequence ID" value="QIZ31249.1"/>
    <property type="molecule type" value="Genomic_DNA"/>
</dbReference>
<evidence type="ECO:0000313" key="1">
    <source>
        <dbReference type="EMBL" id="QIZ31249.1"/>
    </source>
</evidence>
<gene>
    <name evidence="1" type="ORF">orf00285</name>
</gene>
<proteinExistence type="predicted"/>
<accession>A0A6H1QU95</accession>
<reference evidence="1" key="1">
    <citation type="journal article" date="2020" name="Sci. Adv.">
        <title>Virus-host coexistence in phytoplankton through the genomic lens.</title>
        <authorList>
            <person name="Yau S."/>
            <person name="Krasovec M."/>
            <person name="Benites L.F."/>
            <person name="Rombauts S."/>
            <person name="Groussin M."/>
            <person name="Vancaester E."/>
            <person name="Aury J.M."/>
            <person name="Derelle E."/>
            <person name="Desdevises Y."/>
            <person name="Escande M.L."/>
            <person name="Grimsley N."/>
            <person name="Guy J."/>
            <person name="Moreau H."/>
            <person name="Sanchez-Brosseau S."/>
            <person name="van de Peer Y."/>
            <person name="Vandepoele K."/>
            <person name="Gourbiere S."/>
            <person name="Piganeau G."/>
        </authorList>
    </citation>
    <scope>NUCLEOTIDE SEQUENCE</scope>
    <source>
        <strain evidence="1">OmV2</strain>
    </source>
</reference>
<protein>
    <submittedName>
        <fullName evidence="1">Uncharacterized protein</fullName>
    </submittedName>
</protein>
<name>A0A6H1QU95_9PHYC</name>